<keyword evidence="2" id="KW-1185">Reference proteome</keyword>
<dbReference type="EMBL" id="JYJH01000076">
    <property type="protein sequence ID" value="KJK33861.1"/>
    <property type="molecule type" value="Genomic_DNA"/>
</dbReference>
<evidence type="ECO:0000313" key="2">
    <source>
        <dbReference type="Proteomes" id="UP000034786"/>
    </source>
</evidence>
<evidence type="ECO:0000313" key="1">
    <source>
        <dbReference type="EMBL" id="KJK33861.1"/>
    </source>
</evidence>
<comment type="caution">
    <text evidence="1">The sequence shown here is derived from an EMBL/GenBank/DDBJ whole genome shotgun (WGS) entry which is preliminary data.</text>
</comment>
<dbReference type="STRING" id="284040.UK15_38435"/>
<name>A0A0M2GGF2_9ACTN</name>
<dbReference type="RefSeq" id="WP_031144667.1">
    <property type="nucleotide sequence ID" value="NZ_JBMVBE010000009.1"/>
</dbReference>
<dbReference type="Proteomes" id="UP000034786">
    <property type="component" value="Unassembled WGS sequence"/>
</dbReference>
<reference evidence="2" key="1">
    <citation type="submission" date="2015-02" db="EMBL/GenBank/DDBJ databases">
        <authorList>
            <person name="Ju K.-S."/>
            <person name="Doroghazi J.R."/>
            <person name="Metcalf W."/>
        </authorList>
    </citation>
    <scope>NUCLEOTIDE SEQUENCE [LARGE SCALE GENOMIC DNA]</scope>
    <source>
        <strain evidence="2">NRRL B-16380</strain>
    </source>
</reference>
<dbReference type="InterPro" id="IPR028228">
    <property type="entry name" value="Imm53"/>
</dbReference>
<sequence length="102" mass="11943">MSDSEDVLDWLQHWYAAQCNEDWEHEWGLKIATLDNPGWTVTIDLEETDLEQHEYPRQDVNRSAHDWVWAWTSEKTFHARCGPGNLTEALALFRSWATANTP</sequence>
<protein>
    <recommendedName>
        <fullName evidence="3">Rhodanese-related sulfurtransferase</fullName>
    </recommendedName>
</protein>
<proteinExistence type="predicted"/>
<accession>A0A0M2GGF2</accession>
<evidence type="ECO:0008006" key="3">
    <source>
        <dbReference type="Google" id="ProtNLM"/>
    </source>
</evidence>
<gene>
    <name evidence="1" type="ORF">UK15_38435</name>
</gene>
<dbReference type="AlphaFoldDB" id="A0A0M2GGF2"/>
<dbReference type="Pfam" id="PF15580">
    <property type="entry name" value="Imm53"/>
    <property type="match status" value="1"/>
</dbReference>
<dbReference type="PATRIC" id="fig|284040.3.peg.7865"/>
<organism evidence="1 2">
    <name type="scientific">Streptomyces variegatus</name>
    <dbReference type="NCBI Taxonomy" id="284040"/>
    <lineage>
        <taxon>Bacteria</taxon>
        <taxon>Bacillati</taxon>
        <taxon>Actinomycetota</taxon>
        <taxon>Actinomycetes</taxon>
        <taxon>Kitasatosporales</taxon>
        <taxon>Streptomycetaceae</taxon>
        <taxon>Streptomyces</taxon>
    </lineage>
</organism>